<feature type="compositionally biased region" description="Basic and acidic residues" evidence="1">
    <location>
        <begin position="26"/>
        <end position="37"/>
    </location>
</feature>
<feature type="region of interest" description="Disordered" evidence="1">
    <location>
        <begin position="109"/>
        <end position="148"/>
    </location>
</feature>
<protein>
    <submittedName>
        <fullName evidence="2">Uncharacterized protein</fullName>
    </submittedName>
</protein>
<dbReference type="Proteomes" id="UP000419144">
    <property type="component" value="Unassembled WGS sequence"/>
</dbReference>
<dbReference type="OrthoDB" id="273727at2759"/>
<keyword evidence="3" id="KW-1185">Reference proteome</keyword>
<evidence type="ECO:0000256" key="1">
    <source>
        <dbReference type="SAM" id="MobiDB-lite"/>
    </source>
</evidence>
<feature type="region of interest" description="Disordered" evidence="1">
    <location>
        <begin position="200"/>
        <end position="229"/>
    </location>
</feature>
<evidence type="ECO:0000313" key="2">
    <source>
        <dbReference type="EMBL" id="GET86284.1"/>
    </source>
</evidence>
<accession>A0A640KB82</accession>
<feature type="compositionally biased region" description="Polar residues" evidence="1">
    <location>
        <begin position="117"/>
        <end position="128"/>
    </location>
</feature>
<reference evidence="2" key="1">
    <citation type="submission" date="2019-11" db="EMBL/GenBank/DDBJ databases">
        <title>Leishmania tarentolae CDS.</title>
        <authorList>
            <person name="Goto Y."/>
            <person name="Yamagishi J."/>
        </authorList>
    </citation>
    <scope>NUCLEOTIDE SEQUENCE [LARGE SCALE GENOMIC DNA]</scope>
    <source>
        <strain evidence="2">Parrot Tar II</strain>
    </source>
</reference>
<evidence type="ECO:0000313" key="3">
    <source>
        <dbReference type="Proteomes" id="UP000419144"/>
    </source>
</evidence>
<feature type="region of interest" description="Disordered" evidence="1">
    <location>
        <begin position="26"/>
        <end position="46"/>
    </location>
</feature>
<dbReference type="EMBL" id="BLBS01000010">
    <property type="protein sequence ID" value="GET86284.1"/>
    <property type="molecule type" value="Genomic_DNA"/>
</dbReference>
<gene>
    <name evidence="2" type="ORF">LtaPh_0903400</name>
</gene>
<organism evidence="2 3">
    <name type="scientific">Leishmania tarentolae</name>
    <name type="common">Sauroleishmania tarentolae</name>
    <dbReference type="NCBI Taxonomy" id="5689"/>
    <lineage>
        <taxon>Eukaryota</taxon>
        <taxon>Discoba</taxon>
        <taxon>Euglenozoa</taxon>
        <taxon>Kinetoplastea</taxon>
        <taxon>Metakinetoplastina</taxon>
        <taxon>Trypanosomatida</taxon>
        <taxon>Trypanosomatidae</taxon>
        <taxon>Leishmaniinae</taxon>
        <taxon>Leishmania</taxon>
        <taxon>lizard Leishmania</taxon>
    </lineage>
</organism>
<comment type="caution">
    <text evidence="2">The sequence shown here is derived from an EMBL/GenBank/DDBJ whole genome shotgun (WGS) entry which is preliminary data.</text>
</comment>
<name>A0A640KB82_LEITA</name>
<feature type="compositionally biased region" description="Basic and acidic residues" evidence="1">
    <location>
        <begin position="219"/>
        <end position="229"/>
    </location>
</feature>
<feature type="compositionally biased region" description="Polar residues" evidence="1">
    <location>
        <begin position="135"/>
        <end position="145"/>
    </location>
</feature>
<sequence>MVRVGAKRERPCLLILHIALRAAVPPKREGHTQHGHEGAGPSAPPREQLIWKTSATAEAYAKAVVHSIRAYWQLLGGVRYAGPDALTLVSAVWQDIDKAPLEGAAAARAGGSADGVSQPTSPLTSTIASRDMRPKQSQQRQQRMSATRRRSGVLRCAVHLSRSLYGDAGAVNLLRASCACVTEATVAVPMSQLVDDDHGAETAAADASGDNKRKRRRGRTEEDVGDVREQTCHAAVQVARVENVLPSRQRR</sequence>
<proteinExistence type="predicted"/>
<dbReference type="AlphaFoldDB" id="A0A640KB82"/>
<dbReference type="VEuPathDB" id="TriTrypDB:LtaPh_0903400"/>